<proteinExistence type="predicted"/>
<evidence type="ECO:0000313" key="1">
    <source>
        <dbReference type="EMBL" id="JAP76213.1"/>
    </source>
</evidence>
<sequence length="129" mass="14268">MCQYWQQHNRRESALEVELATSGASSGHAELFHKKGNGCPLWIERIPLHLGARHALQFHAWFEAFTMLVVMVSACISEAIAGNADMLCSTRSCHPFLKNSSFLLSTYPECLTVQLCCACSCDCTVSAQL</sequence>
<dbReference type="EMBL" id="GEDV01012344">
    <property type="protein sequence ID" value="JAP76213.1"/>
    <property type="molecule type" value="Transcribed_RNA"/>
</dbReference>
<organism evidence="1">
    <name type="scientific">Rhipicephalus appendiculatus</name>
    <name type="common">Brown ear tick</name>
    <dbReference type="NCBI Taxonomy" id="34631"/>
    <lineage>
        <taxon>Eukaryota</taxon>
        <taxon>Metazoa</taxon>
        <taxon>Ecdysozoa</taxon>
        <taxon>Arthropoda</taxon>
        <taxon>Chelicerata</taxon>
        <taxon>Arachnida</taxon>
        <taxon>Acari</taxon>
        <taxon>Parasitiformes</taxon>
        <taxon>Ixodida</taxon>
        <taxon>Ixodoidea</taxon>
        <taxon>Ixodidae</taxon>
        <taxon>Rhipicephalinae</taxon>
        <taxon>Rhipicephalus</taxon>
        <taxon>Rhipicephalus</taxon>
    </lineage>
</organism>
<dbReference type="AlphaFoldDB" id="A0A131YA70"/>
<reference evidence="1" key="1">
    <citation type="journal article" date="2016" name="Ticks Tick Borne Dis.">
        <title>De novo assembly and annotation of the salivary gland transcriptome of Rhipicephalus appendiculatus male and female ticks during blood feeding.</title>
        <authorList>
            <person name="de Castro M.H."/>
            <person name="de Klerk D."/>
            <person name="Pienaar R."/>
            <person name="Latif A.A."/>
            <person name="Rees D.J."/>
            <person name="Mans B.J."/>
        </authorList>
    </citation>
    <scope>NUCLEOTIDE SEQUENCE</scope>
    <source>
        <tissue evidence="1">Salivary glands</tissue>
    </source>
</reference>
<protein>
    <submittedName>
        <fullName evidence="1">Uncharacterized protein</fullName>
    </submittedName>
</protein>
<name>A0A131YA70_RHIAP</name>
<accession>A0A131YA70</accession>